<evidence type="ECO:0000313" key="1">
    <source>
        <dbReference type="EMBL" id="SUM32423.1"/>
    </source>
</evidence>
<accession>A0A380FG13</accession>
<name>A0A380FG13_STAGA</name>
<dbReference type="EMBL" id="UHDK01000001">
    <property type="protein sequence ID" value="SUM32423.1"/>
    <property type="molecule type" value="Genomic_DNA"/>
</dbReference>
<dbReference type="AlphaFoldDB" id="A0A380FG13"/>
<sequence length="30" mass="3644">MKQLWLDKLDESLVKPFYNEQTENRKSCSI</sequence>
<proteinExistence type="predicted"/>
<dbReference type="Proteomes" id="UP000255277">
    <property type="component" value="Unassembled WGS sequence"/>
</dbReference>
<evidence type="ECO:0000313" key="2">
    <source>
        <dbReference type="Proteomes" id="UP000255277"/>
    </source>
</evidence>
<organism evidence="1 2">
    <name type="scientific">Staphylococcus gallinarum</name>
    <dbReference type="NCBI Taxonomy" id="1293"/>
    <lineage>
        <taxon>Bacteria</taxon>
        <taxon>Bacillati</taxon>
        <taxon>Bacillota</taxon>
        <taxon>Bacilli</taxon>
        <taxon>Bacillales</taxon>
        <taxon>Staphylococcaceae</taxon>
        <taxon>Staphylococcus</taxon>
    </lineage>
</organism>
<protein>
    <submittedName>
        <fullName evidence="1">Uncharacterized protein</fullName>
    </submittedName>
</protein>
<gene>
    <name evidence="1" type="ORF">NCTC12195_01868</name>
</gene>
<reference evidence="1 2" key="1">
    <citation type="submission" date="2018-06" db="EMBL/GenBank/DDBJ databases">
        <authorList>
            <consortium name="Pathogen Informatics"/>
            <person name="Doyle S."/>
        </authorList>
    </citation>
    <scope>NUCLEOTIDE SEQUENCE [LARGE SCALE GENOMIC DNA]</scope>
    <source>
        <strain evidence="1 2">NCTC12195</strain>
    </source>
</reference>